<protein>
    <recommendedName>
        <fullName evidence="3">GAF domain-containing protein</fullName>
    </recommendedName>
</protein>
<dbReference type="RefSeq" id="WP_145933482.1">
    <property type="nucleotide sequence ID" value="NZ_BNAV01000001.1"/>
</dbReference>
<keyword evidence="2" id="KW-1185">Reference proteome</keyword>
<evidence type="ECO:0000313" key="1">
    <source>
        <dbReference type="EMBL" id="GHF35296.1"/>
    </source>
</evidence>
<sequence length="257" mass="27716">MSTLDNAVDQLRLEITLSWHRAHLSGLSPATCDLPVEQSSVDRRSALLIVAEPVLAALAHQLGDDAAYCVVLADRHSRACGTASASFRVGSSAKKRRAPNSIATAHELRHGITVRGEEHYVEAFKPFSCYGQPIFHPATRRLEGVLDITCLSGDESPLLKPFLSRAVQEIGERLLAFSRHSQQRLLGAFQVASGRRDGRLAVGTGHGHRGGRVVEAGSADGGIARARHDRGEAGHPFGAVDGEFARYLHPSRRPQDG</sequence>
<reference evidence="1" key="1">
    <citation type="journal article" date="2014" name="Int. J. Syst. Evol. Microbiol.">
        <title>Complete genome sequence of Corynebacterium casei LMG S-19264T (=DSM 44701T), isolated from a smear-ripened cheese.</title>
        <authorList>
            <consortium name="US DOE Joint Genome Institute (JGI-PGF)"/>
            <person name="Walter F."/>
            <person name="Albersmeier A."/>
            <person name="Kalinowski J."/>
            <person name="Ruckert C."/>
        </authorList>
    </citation>
    <scope>NUCLEOTIDE SEQUENCE</scope>
    <source>
        <strain evidence="1">CGMCC 4.7679</strain>
    </source>
</reference>
<gene>
    <name evidence="1" type="ORF">GCM10017566_05070</name>
</gene>
<reference evidence="1" key="2">
    <citation type="submission" date="2020-09" db="EMBL/GenBank/DDBJ databases">
        <authorList>
            <person name="Sun Q."/>
            <person name="Zhou Y."/>
        </authorList>
    </citation>
    <scope>NUCLEOTIDE SEQUENCE</scope>
    <source>
        <strain evidence="1">CGMCC 4.7679</strain>
    </source>
</reference>
<evidence type="ECO:0008006" key="3">
    <source>
        <dbReference type="Google" id="ProtNLM"/>
    </source>
</evidence>
<dbReference type="OrthoDB" id="5496274at2"/>
<dbReference type="Proteomes" id="UP000658656">
    <property type="component" value="Unassembled WGS sequence"/>
</dbReference>
<proteinExistence type="predicted"/>
<dbReference type="Gene3D" id="3.30.450.40">
    <property type="match status" value="1"/>
</dbReference>
<name>A0A8H9IMU6_9PSEU</name>
<dbReference type="AlphaFoldDB" id="A0A8H9IMU6"/>
<dbReference type="InterPro" id="IPR029016">
    <property type="entry name" value="GAF-like_dom_sf"/>
</dbReference>
<accession>A0A8H9IMU6</accession>
<evidence type="ECO:0000313" key="2">
    <source>
        <dbReference type="Proteomes" id="UP000658656"/>
    </source>
</evidence>
<organism evidence="1 2">
    <name type="scientific">Amycolatopsis bartoniae</name>
    <dbReference type="NCBI Taxonomy" id="941986"/>
    <lineage>
        <taxon>Bacteria</taxon>
        <taxon>Bacillati</taxon>
        <taxon>Actinomycetota</taxon>
        <taxon>Actinomycetes</taxon>
        <taxon>Pseudonocardiales</taxon>
        <taxon>Pseudonocardiaceae</taxon>
        <taxon>Amycolatopsis</taxon>
    </lineage>
</organism>
<dbReference type="EMBL" id="BNAV01000001">
    <property type="protein sequence ID" value="GHF35296.1"/>
    <property type="molecule type" value="Genomic_DNA"/>
</dbReference>
<comment type="caution">
    <text evidence="1">The sequence shown here is derived from an EMBL/GenBank/DDBJ whole genome shotgun (WGS) entry which is preliminary data.</text>
</comment>